<protein>
    <submittedName>
        <fullName evidence="1">Uncharacterized protein</fullName>
    </submittedName>
</protein>
<dbReference type="EMBL" id="MF156708">
    <property type="protein sequence ID" value="ASU05140.1"/>
    <property type="molecule type" value="Genomic_DNA"/>
</dbReference>
<proteinExistence type="predicted"/>
<evidence type="ECO:0000313" key="1">
    <source>
        <dbReference type="EMBL" id="ASU05140.1"/>
    </source>
</evidence>
<sequence length="57" mass="6289">MWWRSVPALIHLDGDRQACIKTGLIPAGHLQGIALFYPAYAPASVSCRQVVPSRRIT</sequence>
<name>A0A223LMZ1_KLEPN</name>
<reference evidence="1" key="1">
    <citation type="submission" date="2017-05" db="EMBL/GenBank/DDBJ databases">
        <title>Complete sequence of p13294-KPC.</title>
        <authorList>
            <person name="Feng J."/>
            <person name="Zhang D."/>
            <person name="Zeng L."/>
            <person name="Jiang X."/>
            <person name="Zhan Z."/>
            <person name="Luo W."/>
            <person name="Zhao Y."/>
            <person name="Zhou D."/>
        </authorList>
    </citation>
    <scope>NUCLEOTIDE SEQUENCE</scope>
    <source>
        <strain evidence="1">13294</strain>
        <plasmid evidence="1">p13294-KPC</plasmid>
    </source>
</reference>
<keyword evidence="1" id="KW-0614">Plasmid</keyword>
<geneLocation type="plasmid" evidence="1">
    <name>p13294-KPC</name>
</geneLocation>
<dbReference type="AlphaFoldDB" id="A0A223LMZ1"/>
<organism evidence="1">
    <name type="scientific">Klebsiella pneumoniae</name>
    <dbReference type="NCBI Taxonomy" id="573"/>
    <lineage>
        <taxon>Bacteria</taxon>
        <taxon>Pseudomonadati</taxon>
        <taxon>Pseudomonadota</taxon>
        <taxon>Gammaproteobacteria</taxon>
        <taxon>Enterobacterales</taxon>
        <taxon>Enterobacteriaceae</taxon>
        <taxon>Klebsiella/Raoultella group</taxon>
        <taxon>Klebsiella</taxon>
        <taxon>Klebsiella pneumoniae complex</taxon>
    </lineage>
</organism>
<accession>A0A223LMZ1</accession>